<reference evidence="3" key="1">
    <citation type="submission" date="2013-01" db="EMBL/GenBank/DDBJ databases">
        <title>Draft Genome Sequence of a Mulberry Tree, Morus notabilis C.K. Schneid.</title>
        <authorList>
            <person name="He N."/>
            <person name="Zhao S."/>
        </authorList>
    </citation>
    <scope>NUCLEOTIDE SEQUENCE</scope>
</reference>
<proteinExistence type="predicted"/>
<dbReference type="EMBL" id="KE345279">
    <property type="protein sequence ID" value="EXB97556.1"/>
    <property type="molecule type" value="Genomic_DNA"/>
</dbReference>
<evidence type="ECO:0000256" key="1">
    <source>
        <dbReference type="SAM" id="MobiDB-lite"/>
    </source>
</evidence>
<feature type="region of interest" description="Disordered" evidence="1">
    <location>
        <begin position="1"/>
        <end position="61"/>
    </location>
</feature>
<name>W9RXW7_9ROSA</name>
<accession>W9RXW7</accession>
<organism evidence="2 3">
    <name type="scientific">Morus notabilis</name>
    <dbReference type="NCBI Taxonomy" id="981085"/>
    <lineage>
        <taxon>Eukaryota</taxon>
        <taxon>Viridiplantae</taxon>
        <taxon>Streptophyta</taxon>
        <taxon>Embryophyta</taxon>
        <taxon>Tracheophyta</taxon>
        <taxon>Spermatophyta</taxon>
        <taxon>Magnoliopsida</taxon>
        <taxon>eudicotyledons</taxon>
        <taxon>Gunneridae</taxon>
        <taxon>Pentapetalae</taxon>
        <taxon>rosids</taxon>
        <taxon>fabids</taxon>
        <taxon>Rosales</taxon>
        <taxon>Moraceae</taxon>
        <taxon>Moreae</taxon>
        <taxon>Morus</taxon>
    </lineage>
</organism>
<evidence type="ECO:0000313" key="2">
    <source>
        <dbReference type="EMBL" id="EXB97556.1"/>
    </source>
</evidence>
<dbReference type="AlphaFoldDB" id="W9RXW7"/>
<dbReference type="Proteomes" id="UP000030645">
    <property type="component" value="Unassembled WGS sequence"/>
</dbReference>
<sequence length="61" mass="6574">MSKWAGSGTQEEKGLEGTQEETTRGEGRLASEVNKGAKGKLENAGEGSTASREVRKRVRPR</sequence>
<evidence type="ECO:0000313" key="3">
    <source>
        <dbReference type="Proteomes" id="UP000030645"/>
    </source>
</evidence>
<feature type="compositionally biased region" description="Basic and acidic residues" evidence="1">
    <location>
        <begin position="10"/>
        <end position="29"/>
    </location>
</feature>
<keyword evidence="3" id="KW-1185">Reference proteome</keyword>
<protein>
    <submittedName>
        <fullName evidence="2">Uncharacterized protein</fullName>
    </submittedName>
</protein>
<gene>
    <name evidence="2" type="ORF">L484_003400</name>
</gene>